<dbReference type="Pfam" id="PF10135">
    <property type="entry name" value="Rod-binding"/>
    <property type="match status" value="1"/>
</dbReference>
<sequence>MSAVAPISPNTAAAAALAGSGKPAALRALPKSEQVRAAAGQFEAIILRQLLSDSVGKIMGDGPAGNMYGFMLTDVIASKLSEGGGLGLSGMLTQQLSPRASLAEADPTEDSK</sequence>
<keyword evidence="2" id="KW-0966">Cell projection</keyword>
<keyword evidence="3" id="KW-1185">Reference proteome</keyword>
<gene>
    <name evidence="2" type="ORF">Verru16b_02213</name>
</gene>
<dbReference type="AlphaFoldDB" id="A0A1D8AW76"/>
<keyword evidence="2" id="KW-0969">Cilium</keyword>
<accession>A0A1D8AW76</accession>
<evidence type="ECO:0000259" key="1">
    <source>
        <dbReference type="Pfam" id="PF10135"/>
    </source>
</evidence>
<dbReference type="STRING" id="1838286.Verru16b_02213"/>
<reference evidence="2 3" key="1">
    <citation type="submission" date="2016-06" db="EMBL/GenBank/DDBJ databases">
        <title>Three novel species with peptidoglycan cell walls form the new genus Lacunisphaera gen. nov. in the family Opitutaceae of the verrucomicrobial subdivision 4.</title>
        <authorList>
            <person name="Rast P."/>
            <person name="Gloeckner I."/>
            <person name="Jogler M."/>
            <person name="Boedeker C."/>
            <person name="Jeske O."/>
            <person name="Wiegand S."/>
            <person name="Reinhardt R."/>
            <person name="Schumann P."/>
            <person name="Rohde M."/>
            <person name="Spring S."/>
            <person name="Gloeckner F.O."/>
            <person name="Jogler C."/>
        </authorList>
    </citation>
    <scope>NUCLEOTIDE SEQUENCE [LARGE SCALE GENOMIC DNA]</scope>
    <source>
        <strain evidence="2 3">IG16b</strain>
    </source>
</reference>
<evidence type="ECO:0000313" key="3">
    <source>
        <dbReference type="Proteomes" id="UP000095228"/>
    </source>
</evidence>
<dbReference type="Proteomes" id="UP000095228">
    <property type="component" value="Chromosome"/>
</dbReference>
<organism evidence="2 3">
    <name type="scientific">Lacunisphaera limnophila</name>
    <dbReference type="NCBI Taxonomy" id="1838286"/>
    <lineage>
        <taxon>Bacteria</taxon>
        <taxon>Pseudomonadati</taxon>
        <taxon>Verrucomicrobiota</taxon>
        <taxon>Opitutia</taxon>
        <taxon>Opitutales</taxon>
        <taxon>Opitutaceae</taxon>
        <taxon>Lacunisphaera</taxon>
    </lineage>
</organism>
<dbReference type="InterPro" id="IPR019301">
    <property type="entry name" value="Flagellar_prot_FlgJ_N"/>
</dbReference>
<evidence type="ECO:0000313" key="2">
    <source>
        <dbReference type="EMBL" id="AOS45137.1"/>
    </source>
</evidence>
<name>A0A1D8AW76_9BACT</name>
<dbReference type="OrthoDB" id="200432at2"/>
<proteinExistence type="predicted"/>
<dbReference type="KEGG" id="obg:Verru16b_02213"/>
<keyword evidence="2" id="KW-0282">Flagellum</keyword>
<feature type="domain" description="Flagellar protein FlgJ N-terminal" evidence="1">
    <location>
        <begin position="56"/>
        <end position="95"/>
    </location>
</feature>
<dbReference type="RefSeq" id="WP_069962322.1">
    <property type="nucleotide sequence ID" value="NZ_CP016094.1"/>
</dbReference>
<dbReference type="EMBL" id="CP016094">
    <property type="protein sequence ID" value="AOS45137.1"/>
    <property type="molecule type" value="Genomic_DNA"/>
</dbReference>
<protein>
    <submittedName>
        <fullName evidence="2">Flagellar rod assembly protein/muramidase FlgJ</fullName>
    </submittedName>
</protein>